<dbReference type="PANTHER" id="PTHR34986">
    <property type="entry name" value="EVOLVED BETA-GALACTOSIDASE SUBUNIT BETA"/>
    <property type="match status" value="1"/>
</dbReference>
<reference evidence="1" key="1">
    <citation type="submission" date="2020-10" db="EMBL/GenBank/DDBJ databases">
        <authorList>
            <person name="Gilroy R."/>
        </authorList>
    </citation>
    <scope>NUCLEOTIDE SEQUENCE</scope>
    <source>
        <strain evidence="1">B2-16538</strain>
    </source>
</reference>
<gene>
    <name evidence="1" type="ORF">IAB78_02375</name>
</gene>
<proteinExistence type="predicted"/>
<dbReference type="Pfam" id="PF04074">
    <property type="entry name" value="DUF386"/>
    <property type="match status" value="1"/>
</dbReference>
<reference evidence="1" key="2">
    <citation type="journal article" date="2021" name="PeerJ">
        <title>Extensive microbial diversity within the chicken gut microbiome revealed by metagenomics and culture.</title>
        <authorList>
            <person name="Gilroy R."/>
            <person name="Ravi A."/>
            <person name="Getino M."/>
            <person name="Pursley I."/>
            <person name="Horton D.L."/>
            <person name="Alikhan N.F."/>
            <person name="Baker D."/>
            <person name="Gharbi K."/>
            <person name="Hall N."/>
            <person name="Watson M."/>
            <person name="Adriaenssens E.M."/>
            <person name="Foster-Nyarko E."/>
            <person name="Jarju S."/>
            <person name="Secka A."/>
            <person name="Antonio M."/>
            <person name="Oren A."/>
            <person name="Chaudhuri R.R."/>
            <person name="La Ragione R."/>
            <person name="Hildebrand F."/>
            <person name="Pallen M.J."/>
        </authorList>
    </citation>
    <scope>NUCLEOTIDE SEQUENCE</scope>
    <source>
        <strain evidence="1">B2-16538</strain>
    </source>
</reference>
<protein>
    <submittedName>
        <fullName evidence="1">YhcH/YjgK/YiaL family protein</fullName>
    </submittedName>
</protein>
<evidence type="ECO:0000313" key="1">
    <source>
        <dbReference type="EMBL" id="MBO8485250.1"/>
    </source>
</evidence>
<dbReference type="GO" id="GO:0005829">
    <property type="term" value="C:cytosol"/>
    <property type="evidence" value="ECO:0007669"/>
    <property type="project" value="TreeGrafter"/>
</dbReference>
<comment type="caution">
    <text evidence="1">The sequence shown here is derived from an EMBL/GenBank/DDBJ whole genome shotgun (WGS) entry which is preliminary data.</text>
</comment>
<dbReference type="Proteomes" id="UP000823750">
    <property type="component" value="Unassembled WGS sequence"/>
</dbReference>
<evidence type="ECO:0000313" key="2">
    <source>
        <dbReference type="Proteomes" id="UP000823750"/>
    </source>
</evidence>
<dbReference type="AlphaFoldDB" id="A0A9D9J216"/>
<dbReference type="SUPFAM" id="SSF51197">
    <property type="entry name" value="Clavaminate synthase-like"/>
    <property type="match status" value="1"/>
</dbReference>
<dbReference type="InterPro" id="IPR037012">
    <property type="entry name" value="NanQ/TabA/YiaL_sf"/>
</dbReference>
<dbReference type="NCBIfam" id="TIGR00022">
    <property type="entry name" value="YhcH/YjgK/YiaL family protein"/>
    <property type="match status" value="1"/>
</dbReference>
<dbReference type="PANTHER" id="PTHR34986:SF1">
    <property type="entry name" value="PROTEIN YIAL"/>
    <property type="match status" value="1"/>
</dbReference>
<sequence>MEEKLMRNPYYVRAMDFIRNTDLNSLENGRHVLDGDNLFVNIVDSSMKTPQQARLEVHDRYIDVQVPLSGTEMFGVKPRKDCTMPDGEMDAENDILFYDDPFDRTISVAPGSTVTFAPDTAHAPLIGEGTIHKAIFKIRVVE</sequence>
<organism evidence="1 2">
    <name type="scientific">Candidatus Cryptobacteroides excrementavium</name>
    <dbReference type="NCBI Taxonomy" id="2840759"/>
    <lineage>
        <taxon>Bacteria</taxon>
        <taxon>Pseudomonadati</taxon>
        <taxon>Bacteroidota</taxon>
        <taxon>Bacteroidia</taxon>
        <taxon>Bacteroidales</taxon>
        <taxon>Candidatus Cryptobacteroides</taxon>
    </lineage>
</organism>
<name>A0A9D9J216_9BACT</name>
<dbReference type="EMBL" id="JADILX010000044">
    <property type="protein sequence ID" value="MBO8485250.1"/>
    <property type="molecule type" value="Genomic_DNA"/>
</dbReference>
<accession>A0A9D9J216</accession>
<dbReference type="Gene3D" id="2.60.120.370">
    <property type="entry name" value="YhcH/YjgK/YiaL"/>
    <property type="match status" value="1"/>
</dbReference>
<dbReference type="InterPro" id="IPR004375">
    <property type="entry name" value="NanQ/TabA/YiaL"/>
</dbReference>